<dbReference type="PROSITE" id="PS51882">
    <property type="entry name" value="G_ALPHA"/>
    <property type="match status" value="1"/>
</dbReference>
<dbReference type="Pfam" id="PF00503">
    <property type="entry name" value="G-alpha"/>
    <property type="match status" value="1"/>
</dbReference>
<dbReference type="Gene3D" id="1.10.400.10">
    <property type="entry name" value="GI Alpha 1, domain 2-like"/>
    <property type="match status" value="1"/>
</dbReference>
<dbReference type="InterPro" id="IPR027417">
    <property type="entry name" value="P-loop_NTPase"/>
</dbReference>
<dbReference type="InterPro" id="IPR001019">
    <property type="entry name" value="Gprotein_alpha_su"/>
</dbReference>
<accession>A0A1Y2EF73</accession>
<dbReference type="STRING" id="1141098.A0A1Y2EF73"/>
<dbReference type="GO" id="GO:0046872">
    <property type="term" value="F:metal ion binding"/>
    <property type="evidence" value="ECO:0007669"/>
    <property type="project" value="UniProtKB-KW"/>
</dbReference>
<dbReference type="GeneID" id="63771365"/>
<keyword evidence="4 11" id="KW-0479">Metal-binding</keyword>
<evidence type="ECO:0000313" key="13">
    <source>
        <dbReference type="Proteomes" id="UP000193689"/>
    </source>
</evidence>
<dbReference type="PANTHER" id="PTHR10218">
    <property type="entry name" value="GTP-BINDING PROTEIN ALPHA SUBUNIT"/>
    <property type="match status" value="1"/>
</dbReference>
<dbReference type="PRINTS" id="PR00318">
    <property type="entry name" value="GPROTEINA"/>
</dbReference>
<keyword evidence="7" id="KW-0342">GTP-binding</keyword>
<dbReference type="FunFam" id="3.40.50.300:FF:000720">
    <property type="entry name" value="Guanine nucleotide-binding protein G(k) subunit alpha"/>
    <property type="match status" value="1"/>
</dbReference>
<dbReference type="SUPFAM" id="SSF52540">
    <property type="entry name" value="P-loop containing nucleoside triphosphate hydrolases"/>
    <property type="match status" value="1"/>
</dbReference>
<evidence type="ECO:0000256" key="10">
    <source>
        <dbReference type="ARBA" id="ARBA00023288"/>
    </source>
</evidence>
<sequence>MAPTKKSDSLNKKSLSIDRSIRDEAKRKPREFQALVLGSESRLDILAAAKLKGGKSYTSDELNSYKRLVIKILTECARAIVQEIRRLKIDPEAKYFWRYVELIDGYCNGLELSTKTYWELDPAFVNALESILQNPRVSGLLEPSGESALPSSAEYFFAEISRISSFDYMPTEMDIIQATSSSTGIYDTRLRVNDLSIHLFDIGGLSGKIKKWIHHFDAAKFIIFVVDLDQYNQGSRMAENMRLFETMVNSKWFIKGSIILLLNKTATCRNKLQTSPLADYFLDYTGGRDIRKAADYILGRFYNLNREGVPVYPCVAENSDVSTLGCVLATMKEALLNEYLRDTTRIF</sequence>
<keyword evidence="5" id="KW-0547">Nucleotide-binding</keyword>
<name>A0A1Y2EF73_9PEZI</name>
<dbReference type="InterPro" id="IPR011025">
    <property type="entry name" value="GproteinA_insert"/>
</dbReference>
<dbReference type="GO" id="GO:0031683">
    <property type="term" value="F:G-protein beta/gamma-subunit complex binding"/>
    <property type="evidence" value="ECO:0007669"/>
    <property type="project" value="InterPro"/>
</dbReference>
<comment type="caution">
    <text evidence="12">The sequence shown here is derived from an EMBL/GenBank/DDBJ whole genome shotgun (WGS) entry which is preliminary data.</text>
</comment>
<evidence type="ECO:0000256" key="6">
    <source>
        <dbReference type="ARBA" id="ARBA00022842"/>
    </source>
</evidence>
<dbReference type="GO" id="GO:0001664">
    <property type="term" value="F:G protein-coupled receptor binding"/>
    <property type="evidence" value="ECO:0007669"/>
    <property type="project" value="InterPro"/>
</dbReference>
<dbReference type="SUPFAM" id="SSF47895">
    <property type="entry name" value="Transducin (alpha subunit), insertion domain"/>
    <property type="match status" value="1"/>
</dbReference>
<keyword evidence="6 11" id="KW-0460">Magnesium</keyword>
<keyword evidence="3" id="KW-0519">Myristate</keyword>
<dbReference type="AlphaFoldDB" id="A0A1Y2EF73"/>
<evidence type="ECO:0000313" key="12">
    <source>
        <dbReference type="EMBL" id="ORY70231.1"/>
    </source>
</evidence>
<gene>
    <name evidence="12" type="ORF">BCR38DRAFT_332496</name>
</gene>
<dbReference type="Proteomes" id="UP000193689">
    <property type="component" value="Unassembled WGS sequence"/>
</dbReference>
<evidence type="ECO:0000256" key="8">
    <source>
        <dbReference type="ARBA" id="ARBA00023139"/>
    </source>
</evidence>
<organism evidence="12 13">
    <name type="scientific">Pseudomassariella vexata</name>
    <dbReference type="NCBI Taxonomy" id="1141098"/>
    <lineage>
        <taxon>Eukaryota</taxon>
        <taxon>Fungi</taxon>
        <taxon>Dikarya</taxon>
        <taxon>Ascomycota</taxon>
        <taxon>Pezizomycotina</taxon>
        <taxon>Sordariomycetes</taxon>
        <taxon>Xylariomycetidae</taxon>
        <taxon>Amphisphaeriales</taxon>
        <taxon>Pseudomassariaceae</taxon>
        <taxon>Pseudomassariella</taxon>
    </lineage>
</organism>
<evidence type="ECO:0000256" key="2">
    <source>
        <dbReference type="ARBA" id="ARBA00011356"/>
    </source>
</evidence>
<dbReference type="PRINTS" id="PR01241">
    <property type="entry name" value="GPROTEINAFNG"/>
</dbReference>
<dbReference type="GO" id="GO:0005737">
    <property type="term" value="C:cytoplasm"/>
    <property type="evidence" value="ECO:0007669"/>
    <property type="project" value="TreeGrafter"/>
</dbReference>
<evidence type="ECO:0000256" key="7">
    <source>
        <dbReference type="ARBA" id="ARBA00023134"/>
    </source>
</evidence>
<dbReference type="PANTHER" id="PTHR10218:SF369">
    <property type="entry name" value="GUANINE NUCLEOTIDE-BINDING PROTEIN ALPHA-2 SUBUNIT"/>
    <property type="match status" value="1"/>
</dbReference>
<evidence type="ECO:0000256" key="9">
    <source>
        <dbReference type="ARBA" id="ARBA00023224"/>
    </source>
</evidence>
<dbReference type="Gene3D" id="3.40.50.300">
    <property type="entry name" value="P-loop containing nucleotide triphosphate hydrolases"/>
    <property type="match status" value="1"/>
</dbReference>
<keyword evidence="9" id="KW-0807">Transducer</keyword>
<dbReference type="RefSeq" id="XP_040720181.1">
    <property type="nucleotide sequence ID" value="XM_040855153.1"/>
</dbReference>
<comment type="similarity">
    <text evidence="1">Belongs to the G-alpha family. G(q) subfamily.</text>
</comment>
<dbReference type="GO" id="GO:0005525">
    <property type="term" value="F:GTP binding"/>
    <property type="evidence" value="ECO:0007669"/>
    <property type="project" value="UniProtKB-KW"/>
</dbReference>
<dbReference type="GO" id="GO:0005834">
    <property type="term" value="C:heterotrimeric G-protein complex"/>
    <property type="evidence" value="ECO:0007669"/>
    <property type="project" value="InterPro"/>
</dbReference>
<dbReference type="EMBL" id="MCFJ01000002">
    <property type="protein sequence ID" value="ORY70231.1"/>
    <property type="molecule type" value="Genomic_DNA"/>
</dbReference>
<keyword evidence="10" id="KW-0449">Lipoprotein</keyword>
<protein>
    <submittedName>
        <fullName evidence="12">Guanine nucleotide-binding protein alpha-3 subunit</fullName>
    </submittedName>
</protein>
<keyword evidence="8" id="KW-0564">Palmitate</keyword>
<dbReference type="InterPro" id="IPR002975">
    <property type="entry name" value="Fungi_Gprotein_alpha"/>
</dbReference>
<comment type="subunit">
    <text evidence="2">G proteins are composed of 3 units; alpha, beta and gamma. The alpha chain contains the guanine nucleotide binding site.</text>
</comment>
<evidence type="ECO:0000256" key="1">
    <source>
        <dbReference type="ARBA" id="ARBA00007976"/>
    </source>
</evidence>
<evidence type="ECO:0000256" key="5">
    <source>
        <dbReference type="ARBA" id="ARBA00022741"/>
    </source>
</evidence>
<dbReference type="GO" id="GO:0003924">
    <property type="term" value="F:GTPase activity"/>
    <property type="evidence" value="ECO:0007669"/>
    <property type="project" value="InterPro"/>
</dbReference>
<dbReference type="SMART" id="SM00275">
    <property type="entry name" value="G_alpha"/>
    <property type="match status" value="1"/>
</dbReference>
<evidence type="ECO:0000256" key="11">
    <source>
        <dbReference type="PIRSR" id="PIRSR601019-2"/>
    </source>
</evidence>
<evidence type="ECO:0000256" key="3">
    <source>
        <dbReference type="ARBA" id="ARBA00022707"/>
    </source>
</evidence>
<proteinExistence type="inferred from homology"/>
<keyword evidence="13" id="KW-1185">Reference proteome</keyword>
<dbReference type="InParanoid" id="A0A1Y2EF73"/>
<dbReference type="GO" id="GO:0007189">
    <property type="term" value="P:adenylate cyclase-activating G protein-coupled receptor signaling pathway"/>
    <property type="evidence" value="ECO:0007669"/>
    <property type="project" value="TreeGrafter"/>
</dbReference>
<dbReference type="OrthoDB" id="5817230at2759"/>
<feature type="binding site" evidence="11">
    <location>
        <position position="182"/>
    </location>
    <ligand>
        <name>Mg(2+)</name>
        <dbReference type="ChEBI" id="CHEBI:18420"/>
    </ligand>
</feature>
<reference evidence="12 13" key="1">
    <citation type="submission" date="2016-07" db="EMBL/GenBank/DDBJ databases">
        <title>Pervasive Adenine N6-methylation of Active Genes in Fungi.</title>
        <authorList>
            <consortium name="DOE Joint Genome Institute"/>
            <person name="Mondo S.J."/>
            <person name="Dannebaum R.O."/>
            <person name="Kuo R.C."/>
            <person name="Labutti K."/>
            <person name="Haridas S."/>
            <person name="Kuo A."/>
            <person name="Salamov A."/>
            <person name="Ahrendt S.R."/>
            <person name="Lipzen A."/>
            <person name="Sullivan W."/>
            <person name="Andreopoulos W.B."/>
            <person name="Clum A."/>
            <person name="Lindquist E."/>
            <person name="Daum C."/>
            <person name="Ramamoorthy G.K."/>
            <person name="Gryganskyi A."/>
            <person name="Culley D."/>
            <person name="Magnuson J.K."/>
            <person name="James T.Y."/>
            <person name="O'Malley M.A."/>
            <person name="Stajich J.E."/>
            <person name="Spatafora J.W."/>
            <person name="Visel A."/>
            <person name="Grigoriev I.V."/>
        </authorList>
    </citation>
    <scope>NUCLEOTIDE SEQUENCE [LARGE SCALE GENOMIC DNA]</scope>
    <source>
        <strain evidence="12 13">CBS 129021</strain>
    </source>
</reference>
<evidence type="ECO:0000256" key="4">
    <source>
        <dbReference type="ARBA" id="ARBA00022723"/>
    </source>
</evidence>